<protein>
    <submittedName>
        <fullName evidence="1">Uncharacterized protein</fullName>
    </submittedName>
</protein>
<proteinExistence type="predicted"/>
<organism evidence="1 2">
    <name type="scientific">Volvox africanus</name>
    <dbReference type="NCBI Taxonomy" id="51714"/>
    <lineage>
        <taxon>Eukaryota</taxon>
        <taxon>Viridiplantae</taxon>
        <taxon>Chlorophyta</taxon>
        <taxon>core chlorophytes</taxon>
        <taxon>Chlorophyceae</taxon>
        <taxon>CS clade</taxon>
        <taxon>Chlamydomonadales</taxon>
        <taxon>Volvocaceae</taxon>
        <taxon>Volvox</taxon>
    </lineage>
</organism>
<dbReference type="EMBL" id="BNCO01000020">
    <property type="protein sequence ID" value="GIL54939.1"/>
    <property type="molecule type" value="Genomic_DNA"/>
</dbReference>
<gene>
    <name evidence="1" type="ORF">Vafri_10630</name>
</gene>
<accession>A0A8J4B633</accession>
<name>A0A8J4B633_9CHLO</name>
<sequence>MRVVHRVHGNAADAGTPATLTSLSRFSQVDKVLQVVANQAYRGTAVQGDQPNLRCMQITGQQCSEIRQGKGRQVPGTLVTTRQLHNSIMFLLALDDSASGCRPCHSCSTTGFELQGVDGHADGDIPQRQLVARLHRGPRARHHHFPGLKLRWGQMVTQER</sequence>
<comment type="caution">
    <text evidence="1">The sequence shown here is derived from an EMBL/GenBank/DDBJ whole genome shotgun (WGS) entry which is preliminary data.</text>
</comment>
<dbReference type="Proteomes" id="UP000747399">
    <property type="component" value="Unassembled WGS sequence"/>
</dbReference>
<evidence type="ECO:0000313" key="1">
    <source>
        <dbReference type="EMBL" id="GIL54939.1"/>
    </source>
</evidence>
<reference evidence="1" key="1">
    <citation type="journal article" date="2021" name="Proc. Natl. Acad. Sci. U.S.A.">
        <title>Three genomes in the algal genus Volvox reveal the fate of a haploid sex-determining region after a transition to homothallism.</title>
        <authorList>
            <person name="Yamamoto K."/>
            <person name="Hamaji T."/>
            <person name="Kawai-Toyooka H."/>
            <person name="Matsuzaki R."/>
            <person name="Takahashi F."/>
            <person name="Nishimura Y."/>
            <person name="Kawachi M."/>
            <person name="Noguchi H."/>
            <person name="Minakuchi Y."/>
            <person name="Umen J.G."/>
            <person name="Toyoda A."/>
            <person name="Nozaki H."/>
        </authorList>
    </citation>
    <scope>NUCLEOTIDE SEQUENCE</scope>
    <source>
        <strain evidence="1">NIES-3780</strain>
    </source>
</reference>
<keyword evidence="2" id="KW-1185">Reference proteome</keyword>
<evidence type="ECO:0000313" key="2">
    <source>
        <dbReference type="Proteomes" id="UP000747399"/>
    </source>
</evidence>
<dbReference type="AlphaFoldDB" id="A0A8J4B633"/>